<keyword evidence="8" id="KW-0472">Membrane</keyword>
<keyword evidence="6 10" id="KW-0418">Kinase</keyword>
<keyword evidence="3" id="KW-0597">Phosphoprotein</keyword>
<dbReference type="Gene3D" id="1.10.287.130">
    <property type="match status" value="1"/>
</dbReference>
<dbReference type="SUPFAM" id="SSF47384">
    <property type="entry name" value="Homodimeric domain of signal transducing histidine kinase"/>
    <property type="match status" value="1"/>
</dbReference>
<evidence type="ECO:0000313" key="11">
    <source>
        <dbReference type="Proteomes" id="UP000535589"/>
    </source>
</evidence>
<keyword evidence="7 8" id="KW-1133">Transmembrane helix</keyword>
<dbReference type="Gene3D" id="3.30.565.10">
    <property type="entry name" value="Histidine kinase-like ATPase, C-terminal domain"/>
    <property type="match status" value="1"/>
</dbReference>
<sequence length="468" mass="52875">MSFKLRLTLFTALWFLATTAVVVFCYHQQSQIIEQRTTQSLHRDLAQHMRDDNPLMLGTDYNPVALKSIFHTLMLMGPDFEIYFLDRSGKITTHAAPPDAVMATHVDLTPIERYLQGEPFPILGQDPRGDGGKVFSVAAIEENGEPMGYLYVVIGSRKHQAIAQTEVESPYLISALVVLLSVLGFALGVYWLVRHSLLIPIERVTSDLQQQAENDFRLVPEQTLRAPELAPIAAQYQLMATHIQQQFLHLQYQSEQQRANLLALSHDLKTPLSSVLGYLETWLIQHPQGDPLIDVAYRNCQKISTHLHELLNSAKQQTGMPSFVWQKVDFAALIEEVVEGQRHTLAKRHLQCSLEWRDAQNSALPMLQALVWGDPQLLERLIANLLENAMRHAPEGSTIDISLAQQPTQRWRFIIENGVTDAAPHGDLGIGLRVVQSILLLHHSQLETQNQSGRYRQQFLLPGYTLST</sequence>
<protein>
    <recommendedName>
        <fullName evidence="2">histidine kinase</fullName>
        <ecNumber evidence="2">2.7.13.3</ecNumber>
    </recommendedName>
</protein>
<evidence type="ECO:0000256" key="4">
    <source>
        <dbReference type="ARBA" id="ARBA00022679"/>
    </source>
</evidence>
<dbReference type="RefSeq" id="WP_168834896.1">
    <property type="nucleotide sequence ID" value="NZ_JABAIK010000002.1"/>
</dbReference>
<comment type="catalytic activity">
    <reaction evidence="1">
        <text>ATP + protein L-histidine = ADP + protein N-phospho-L-histidine.</text>
        <dbReference type="EC" id="2.7.13.3"/>
    </reaction>
</comment>
<dbReference type="SMART" id="SM00388">
    <property type="entry name" value="HisKA"/>
    <property type="match status" value="1"/>
</dbReference>
<evidence type="ECO:0000259" key="9">
    <source>
        <dbReference type="PROSITE" id="PS50109"/>
    </source>
</evidence>
<evidence type="ECO:0000313" key="10">
    <source>
        <dbReference type="EMBL" id="NLS11795.1"/>
    </source>
</evidence>
<evidence type="ECO:0000256" key="7">
    <source>
        <dbReference type="ARBA" id="ARBA00022989"/>
    </source>
</evidence>
<dbReference type="InterPro" id="IPR036890">
    <property type="entry name" value="HATPase_C_sf"/>
</dbReference>
<proteinExistence type="predicted"/>
<comment type="caution">
    <text evidence="10">The sequence shown here is derived from an EMBL/GenBank/DDBJ whole genome shotgun (WGS) entry which is preliminary data.</text>
</comment>
<dbReference type="InterPro" id="IPR003661">
    <property type="entry name" value="HisK_dim/P_dom"/>
</dbReference>
<dbReference type="InterPro" id="IPR050428">
    <property type="entry name" value="TCS_sensor_his_kinase"/>
</dbReference>
<evidence type="ECO:0000256" key="2">
    <source>
        <dbReference type="ARBA" id="ARBA00012438"/>
    </source>
</evidence>
<dbReference type="EC" id="2.7.13.3" evidence="2"/>
<dbReference type="SMART" id="SM00387">
    <property type="entry name" value="HATPase_c"/>
    <property type="match status" value="1"/>
</dbReference>
<accession>A0A7X8TN42</accession>
<dbReference type="Proteomes" id="UP000535589">
    <property type="component" value="Unassembled WGS sequence"/>
</dbReference>
<dbReference type="AlphaFoldDB" id="A0A7X8TN42"/>
<feature type="domain" description="Histidine kinase" evidence="9">
    <location>
        <begin position="263"/>
        <end position="468"/>
    </location>
</feature>
<dbReference type="CDD" id="cd00082">
    <property type="entry name" value="HisKA"/>
    <property type="match status" value="1"/>
</dbReference>
<dbReference type="EMBL" id="JABAIK010000002">
    <property type="protein sequence ID" value="NLS11795.1"/>
    <property type="molecule type" value="Genomic_DNA"/>
</dbReference>
<keyword evidence="11" id="KW-1185">Reference proteome</keyword>
<dbReference type="PANTHER" id="PTHR45436:SF5">
    <property type="entry name" value="SENSOR HISTIDINE KINASE TRCS"/>
    <property type="match status" value="1"/>
</dbReference>
<feature type="transmembrane region" description="Helical" evidence="8">
    <location>
        <begin position="171"/>
        <end position="193"/>
    </location>
</feature>
<gene>
    <name evidence="10" type="ORF">HGP28_02685</name>
</gene>
<evidence type="ECO:0000256" key="8">
    <source>
        <dbReference type="SAM" id="Phobius"/>
    </source>
</evidence>
<dbReference type="PROSITE" id="PS50109">
    <property type="entry name" value="HIS_KIN"/>
    <property type="match status" value="1"/>
</dbReference>
<dbReference type="Pfam" id="PF02518">
    <property type="entry name" value="HATPase_c"/>
    <property type="match status" value="1"/>
</dbReference>
<dbReference type="SUPFAM" id="SSF55874">
    <property type="entry name" value="ATPase domain of HSP90 chaperone/DNA topoisomerase II/histidine kinase"/>
    <property type="match status" value="1"/>
</dbReference>
<evidence type="ECO:0000256" key="1">
    <source>
        <dbReference type="ARBA" id="ARBA00000085"/>
    </source>
</evidence>
<evidence type="ECO:0000256" key="5">
    <source>
        <dbReference type="ARBA" id="ARBA00022692"/>
    </source>
</evidence>
<keyword evidence="4" id="KW-0808">Transferase</keyword>
<name>A0A7X8TN42_9VIBR</name>
<reference evidence="10 11" key="1">
    <citation type="submission" date="2020-04" db="EMBL/GenBank/DDBJ databases">
        <title>Vibrio sp. SM6, a novel species isolated from seawater.</title>
        <authorList>
            <person name="Wang X."/>
        </authorList>
    </citation>
    <scope>NUCLEOTIDE SEQUENCE [LARGE SCALE GENOMIC DNA]</scope>
    <source>
        <strain evidence="10 11">SM6</strain>
    </source>
</reference>
<dbReference type="InterPro" id="IPR005467">
    <property type="entry name" value="His_kinase_dom"/>
</dbReference>
<dbReference type="GO" id="GO:0005886">
    <property type="term" value="C:plasma membrane"/>
    <property type="evidence" value="ECO:0007669"/>
    <property type="project" value="TreeGrafter"/>
</dbReference>
<dbReference type="InterPro" id="IPR003594">
    <property type="entry name" value="HATPase_dom"/>
</dbReference>
<dbReference type="InterPro" id="IPR036097">
    <property type="entry name" value="HisK_dim/P_sf"/>
</dbReference>
<dbReference type="GO" id="GO:0000155">
    <property type="term" value="F:phosphorelay sensor kinase activity"/>
    <property type="evidence" value="ECO:0007669"/>
    <property type="project" value="InterPro"/>
</dbReference>
<dbReference type="Pfam" id="PF00512">
    <property type="entry name" value="HisKA"/>
    <property type="match status" value="1"/>
</dbReference>
<evidence type="ECO:0000256" key="6">
    <source>
        <dbReference type="ARBA" id="ARBA00022777"/>
    </source>
</evidence>
<keyword evidence="5 8" id="KW-0812">Transmembrane</keyword>
<dbReference type="Gene3D" id="6.10.340.10">
    <property type="match status" value="1"/>
</dbReference>
<organism evidence="10 11">
    <name type="scientific">Vibrio agarilyticus</name>
    <dbReference type="NCBI Taxonomy" id="2726741"/>
    <lineage>
        <taxon>Bacteria</taxon>
        <taxon>Pseudomonadati</taxon>
        <taxon>Pseudomonadota</taxon>
        <taxon>Gammaproteobacteria</taxon>
        <taxon>Vibrionales</taxon>
        <taxon>Vibrionaceae</taxon>
        <taxon>Vibrio</taxon>
    </lineage>
</organism>
<evidence type="ECO:0000256" key="3">
    <source>
        <dbReference type="ARBA" id="ARBA00022553"/>
    </source>
</evidence>
<dbReference type="PANTHER" id="PTHR45436">
    <property type="entry name" value="SENSOR HISTIDINE KINASE YKOH"/>
    <property type="match status" value="1"/>
</dbReference>